<proteinExistence type="predicted"/>
<evidence type="ECO:0000313" key="2">
    <source>
        <dbReference type="Proteomes" id="UP000215027"/>
    </source>
</evidence>
<dbReference type="AlphaFoldDB" id="A0A160T108"/>
<keyword evidence="2" id="KW-1185">Reference proteome</keyword>
<protein>
    <recommendedName>
        <fullName evidence="3">DUF4367 domain-containing protein</fullName>
    </recommendedName>
</protein>
<dbReference type="Proteomes" id="UP000215027">
    <property type="component" value="Chromosome I"/>
</dbReference>
<sequence>MKTPSAVYTTITCRACMPTPGRWPTFFQFYAGPGPDIVIVQTGVGTSGGAATDVQEATVVSTVTDGTVEEVTFDGRPAAWIDGQVLKWEADGLALDVGGLGLDLSTAMAIGRSLR</sequence>
<accession>A0A160T108</accession>
<evidence type="ECO:0008006" key="3">
    <source>
        <dbReference type="Google" id="ProtNLM"/>
    </source>
</evidence>
<dbReference type="RefSeq" id="WP_095042380.1">
    <property type="nucleotide sequence ID" value="NZ_LN890655.1"/>
</dbReference>
<gene>
    <name evidence="1" type="ORF">CFX0092_A0931</name>
</gene>
<reference evidence="1" key="1">
    <citation type="submission" date="2016-01" db="EMBL/GenBank/DDBJ databases">
        <authorList>
            <person name="Mcilroy J.S."/>
            <person name="Karst M S."/>
            <person name="Albertsen M."/>
        </authorList>
    </citation>
    <scope>NUCLEOTIDE SEQUENCE</scope>
    <source>
        <strain evidence="1">Cfx-K</strain>
    </source>
</reference>
<dbReference type="EMBL" id="LN890655">
    <property type="protein sequence ID" value="CUS02809.2"/>
    <property type="molecule type" value="Genomic_DNA"/>
</dbReference>
<organism evidence="1 2">
    <name type="scientific">Candidatus Promineifilum breve</name>
    <dbReference type="NCBI Taxonomy" id="1806508"/>
    <lineage>
        <taxon>Bacteria</taxon>
        <taxon>Bacillati</taxon>
        <taxon>Chloroflexota</taxon>
        <taxon>Ardenticatenia</taxon>
        <taxon>Candidatus Promineifilales</taxon>
        <taxon>Candidatus Promineifilaceae</taxon>
        <taxon>Candidatus Promineifilum</taxon>
    </lineage>
</organism>
<evidence type="ECO:0000313" key="1">
    <source>
        <dbReference type="EMBL" id="CUS02809.2"/>
    </source>
</evidence>
<name>A0A160T108_9CHLR</name>
<dbReference type="KEGG" id="pbf:CFX0092_A0931"/>